<organism evidence="1 2">
    <name type="scientific">Bifidobacterium subtile</name>
    <dbReference type="NCBI Taxonomy" id="77635"/>
    <lineage>
        <taxon>Bacteria</taxon>
        <taxon>Bacillati</taxon>
        <taxon>Actinomycetota</taxon>
        <taxon>Actinomycetes</taxon>
        <taxon>Bifidobacteriales</taxon>
        <taxon>Bifidobacteriaceae</taxon>
        <taxon>Bifidobacterium</taxon>
    </lineage>
</organism>
<protein>
    <submittedName>
        <fullName evidence="1">Uncharacterized protein</fullName>
    </submittedName>
</protein>
<keyword evidence="2" id="KW-1185">Reference proteome</keyword>
<dbReference type="eggNOG" id="ENOG5032ACT">
    <property type="taxonomic scope" value="Bacteria"/>
</dbReference>
<dbReference type="EMBL" id="JGZR01000002">
    <property type="protein sequence ID" value="KFJ05086.1"/>
    <property type="molecule type" value="Genomic_DNA"/>
</dbReference>
<sequence>MAIMTMMTIPGLDNSEKLQRVRKESMRTAHRNLSRQTRSRLTMTALAKLAETRYPED</sequence>
<accession>A0A087EBD5</accession>
<evidence type="ECO:0000313" key="2">
    <source>
        <dbReference type="Proteomes" id="UP000029055"/>
    </source>
</evidence>
<gene>
    <name evidence="1" type="ORF">BISU_1614</name>
</gene>
<dbReference type="AlphaFoldDB" id="A0A087EBD5"/>
<proteinExistence type="predicted"/>
<evidence type="ECO:0000313" key="1">
    <source>
        <dbReference type="EMBL" id="KFJ05086.1"/>
    </source>
</evidence>
<comment type="caution">
    <text evidence="1">The sequence shown here is derived from an EMBL/GenBank/DDBJ whole genome shotgun (WGS) entry which is preliminary data.</text>
</comment>
<dbReference type="Proteomes" id="UP000029055">
    <property type="component" value="Unassembled WGS sequence"/>
</dbReference>
<reference evidence="1 2" key="1">
    <citation type="submission" date="2014-03" db="EMBL/GenBank/DDBJ databases">
        <title>Genomics of Bifidobacteria.</title>
        <authorList>
            <person name="Ventura M."/>
            <person name="Milani C."/>
            <person name="Lugli G.A."/>
        </authorList>
    </citation>
    <scope>NUCLEOTIDE SEQUENCE [LARGE SCALE GENOMIC DNA]</scope>
    <source>
        <strain evidence="1 2">LMG 11597</strain>
    </source>
</reference>
<name>A0A087EBD5_9BIFI</name>